<dbReference type="PANTHER" id="PTHR42760:SF133">
    <property type="entry name" value="3-OXOACYL-[ACYL-CARRIER-PROTEIN] REDUCTASE"/>
    <property type="match status" value="1"/>
</dbReference>
<dbReference type="PANTHER" id="PTHR42760">
    <property type="entry name" value="SHORT-CHAIN DEHYDROGENASES/REDUCTASES FAMILY MEMBER"/>
    <property type="match status" value="1"/>
</dbReference>
<reference evidence="4 5" key="1">
    <citation type="submission" date="2020-07" db="EMBL/GenBank/DDBJ databases">
        <title>Halieaceae bacterium, F7430, whole genome shotgun sequencing project.</title>
        <authorList>
            <person name="Jiang S."/>
            <person name="Liu Z.W."/>
            <person name="Du Z.J."/>
        </authorList>
    </citation>
    <scope>NUCLEOTIDE SEQUENCE [LARGE SCALE GENOMIC DNA]</scope>
    <source>
        <strain evidence="4 5">F7430</strain>
    </source>
</reference>
<protein>
    <submittedName>
        <fullName evidence="4">SDR family oxidoreductase</fullName>
    </submittedName>
</protein>
<keyword evidence="2" id="KW-0560">Oxidoreductase</keyword>
<dbReference type="Proteomes" id="UP000539350">
    <property type="component" value="Unassembled WGS sequence"/>
</dbReference>
<dbReference type="InterPro" id="IPR002347">
    <property type="entry name" value="SDR_fam"/>
</dbReference>
<dbReference type="GO" id="GO:0016616">
    <property type="term" value="F:oxidoreductase activity, acting on the CH-OH group of donors, NAD or NADP as acceptor"/>
    <property type="evidence" value="ECO:0007669"/>
    <property type="project" value="TreeGrafter"/>
</dbReference>
<proteinExistence type="inferred from homology"/>
<evidence type="ECO:0000256" key="2">
    <source>
        <dbReference type="ARBA" id="ARBA00023002"/>
    </source>
</evidence>
<keyword evidence="5" id="KW-1185">Reference proteome</keyword>
<dbReference type="RefSeq" id="WP_182173575.1">
    <property type="nucleotide sequence ID" value="NZ_JACFXU010000015.1"/>
</dbReference>
<dbReference type="AlphaFoldDB" id="A0A7W2YJL4"/>
<dbReference type="CDD" id="cd05233">
    <property type="entry name" value="SDR_c"/>
    <property type="match status" value="1"/>
</dbReference>
<dbReference type="SUPFAM" id="SSF51735">
    <property type="entry name" value="NAD(P)-binding Rossmann-fold domains"/>
    <property type="match status" value="1"/>
</dbReference>
<organism evidence="4 5">
    <name type="scientific">Sediminihaliea albiluteola</name>
    <dbReference type="NCBI Taxonomy" id="2758564"/>
    <lineage>
        <taxon>Bacteria</taxon>
        <taxon>Pseudomonadati</taxon>
        <taxon>Pseudomonadota</taxon>
        <taxon>Gammaproteobacteria</taxon>
        <taxon>Cellvibrionales</taxon>
        <taxon>Halieaceae</taxon>
        <taxon>Sediminihaliea</taxon>
    </lineage>
</organism>
<dbReference type="EMBL" id="JACFXU010000015">
    <property type="protein sequence ID" value="MBA6413706.1"/>
    <property type="molecule type" value="Genomic_DNA"/>
</dbReference>
<dbReference type="Pfam" id="PF00106">
    <property type="entry name" value="adh_short"/>
    <property type="match status" value="1"/>
</dbReference>
<evidence type="ECO:0000256" key="3">
    <source>
        <dbReference type="RuleBase" id="RU000363"/>
    </source>
</evidence>
<gene>
    <name evidence="4" type="ORF">H2508_11355</name>
</gene>
<comment type="similarity">
    <text evidence="1 3">Belongs to the short-chain dehydrogenases/reductases (SDR) family.</text>
</comment>
<dbReference type="PROSITE" id="PS00061">
    <property type="entry name" value="ADH_SHORT"/>
    <property type="match status" value="1"/>
</dbReference>
<name>A0A7W2YJL4_9GAMM</name>
<sequence length="277" mass="29009">MSRSEDPFRFDNKVVVVTGGNGAIGQGLVHGFSLRGAQVVIADHSEAVVPVRSAGAGRVLDVRTDITDRDSVDAMVAQTLDEFGQIDVLVNNAGAGKGVASILEVDQPSIDWLIDLNIRGTLHCTQAIARHMSDSQSGSIVNIASGAALSGVAGRYDPVYAGCKGFMVSLTKVLAMDLGQFGVRVNTVAPGWIVPESSAEISDGSFWVKLADTFGTPEQFNQDFERDGSLHASSDRALARLGRPSDIANATIYFASDAACHVTGQLLSVCGGAIMPS</sequence>
<evidence type="ECO:0000256" key="1">
    <source>
        <dbReference type="ARBA" id="ARBA00006484"/>
    </source>
</evidence>
<evidence type="ECO:0000313" key="5">
    <source>
        <dbReference type="Proteomes" id="UP000539350"/>
    </source>
</evidence>
<dbReference type="FunFam" id="3.40.50.720:FF:000084">
    <property type="entry name" value="Short-chain dehydrogenase reductase"/>
    <property type="match status" value="1"/>
</dbReference>
<dbReference type="Gene3D" id="3.40.50.720">
    <property type="entry name" value="NAD(P)-binding Rossmann-like Domain"/>
    <property type="match status" value="1"/>
</dbReference>
<comment type="caution">
    <text evidence="4">The sequence shown here is derived from an EMBL/GenBank/DDBJ whole genome shotgun (WGS) entry which is preliminary data.</text>
</comment>
<dbReference type="InterPro" id="IPR036291">
    <property type="entry name" value="NAD(P)-bd_dom_sf"/>
</dbReference>
<dbReference type="PRINTS" id="PR00081">
    <property type="entry name" value="GDHRDH"/>
</dbReference>
<evidence type="ECO:0000313" key="4">
    <source>
        <dbReference type="EMBL" id="MBA6413706.1"/>
    </source>
</evidence>
<dbReference type="InterPro" id="IPR020904">
    <property type="entry name" value="Sc_DH/Rdtase_CS"/>
</dbReference>
<accession>A0A7W2YJL4</accession>
<dbReference type="PRINTS" id="PR00080">
    <property type="entry name" value="SDRFAMILY"/>
</dbReference>